<evidence type="ECO:0000256" key="1">
    <source>
        <dbReference type="SAM" id="MobiDB-lite"/>
    </source>
</evidence>
<keyword evidence="3" id="KW-1185">Reference proteome</keyword>
<organism evidence="2 3">
    <name type="scientific">Maribacter algarum</name>
    <name type="common">ex Zhang et al. 2020</name>
    <dbReference type="NCBI Taxonomy" id="2578118"/>
    <lineage>
        <taxon>Bacteria</taxon>
        <taxon>Pseudomonadati</taxon>
        <taxon>Bacteroidota</taxon>
        <taxon>Flavobacteriia</taxon>
        <taxon>Flavobacteriales</taxon>
        <taxon>Flavobacteriaceae</taxon>
        <taxon>Maribacter</taxon>
    </lineage>
</organism>
<evidence type="ECO:0000313" key="2">
    <source>
        <dbReference type="EMBL" id="TMM52027.1"/>
    </source>
</evidence>
<comment type="caution">
    <text evidence="2">The sequence shown here is derived from an EMBL/GenBank/DDBJ whole genome shotgun (WGS) entry which is preliminary data.</text>
</comment>
<dbReference type="Proteomes" id="UP000310314">
    <property type="component" value="Unassembled WGS sequence"/>
</dbReference>
<accession>A0A5S3PDQ6</accession>
<name>A0A5S3PDQ6_9FLAO</name>
<evidence type="ECO:0000313" key="3">
    <source>
        <dbReference type="Proteomes" id="UP000310314"/>
    </source>
</evidence>
<sequence length="96" mass="11363">MLDFFEWHNYSPHQRIIKDINAGIEPNRKRIDAVIAIINPVEKSQNIPIMNIEAMLKSLFKEDIKKYAPQLLESKPTKKPTQKTNPKNQRRKDYVF</sequence>
<dbReference type="OrthoDB" id="1441069at2"/>
<protein>
    <submittedName>
        <fullName evidence="2">Uncharacterized protein</fullName>
    </submittedName>
</protein>
<dbReference type="NCBIfam" id="NF041200">
    <property type="entry name" value="mob_BfmA_Nterm"/>
    <property type="match status" value="1"/>
</dbReference>
<proteinExistence type="predicted"/>
<dbReference type="AlphaFoldDB" id="A0A5S3PDQ6"/>
<gene>
    <name evidence="2" type="ORF">FEE95_21695</name>
</gene>
<reference evidence="2 3" key="1">
    <citation type="submission" date="2019-05" db="EMBL/GenBank/DDBJ databases">
        <authorList>
            <person name="Zhang J.-Y."/>
            <person name="Feg X."/>
            <person name="Du Z.-J."/>
        </authorList>
    </citation>
    <scope>NUCLEOTIDE SEQUENCE [LARGE SCALE GENOMIC DNA]</scope>
    <source>
        <strain evidence="2 3">RZ26</strain>
    </source>
</reference>
<dbReference type="InterPro" id="IPR048012">
    <property type="entry name" value="BfmA-like_N"/>
</dbReference>
<feature type="region of interest" description="Disordered" evidence="1">
    <location>
        <begin position="71"/>
        <end position="96"/>
    </location>
</feature>
<dbReference type="EMBL" id="VATY01000007">
    <property type="protein sequence ID" value="TMM52027.1"/>
    <property type="molecule type" value="Genomic_DNA"/>
</dbReference>